<evidence type="ECO:0000256" key="6">
    <source>
        <dbReference type="ARBA" id="ARBA00022705"/>
    </source>
</evidence>
<comment type="subcellular location">
    <subcellularLocation>
        <location evidence="1">Cytoplasm</location>
    </subcellularLocation>
</comment>
<feature type="domain" description="DNA polymerase III beta sliding clamp N-terminal" evidence="9">
    <location>
        <begin position="1"/>
        <end position="121"/>
    </location>
</feature>
<evidence type="ECO:0000256" key="8">
    <source>
        <dbReference type="ARBA" id="ARBA00023125"/>
    </source>
</evidence>
<evidence type="ECO:0000256" key="5">
    <source>
        <dbReference type="ARBA" id="ARBA00022695"/>
    </source>
</evidence>
<dbReference type="GO" id="GO:0003677">
    <property type="term" value="F:DNA binding"/>
    <property type="evidence" value="ECO:0007669"/>
    <property type="project" value="UniProtKB-KW"/>
</dbReference>
<gene>
    <name evidence="12" type="primary">dnaN_13</name>
    <name evidence="12" type="ORF">SDC9_30219</name>
</gene>
<comment type="similarity">
    <text evidence="2">Belongs to the beta sliding clamp family.</text>
</comment>
<evidence type="ECO:0000256" key="2">
    <source>
        <dbReference type="ARBA" id="ARBA00010752"/>
    </source>
</evidence>
<dbReference type="Pfam" id="PF02767">
    <property type="entry name" value="DNA_pol3_beta_2"/>
    <property type="match status" value="1"/>
</dbReference>
<proteinExistence type="inferred from homology"/>
<dbReference type="PANTHER" id="PTHR30478">
    <property type="entry name" value="DNA POLYMERASE III SUBUNIT BETA"/>
    <property type="match status" value="1"/>
</dbReference>
<dbReference type="Pfam" id="PF00712">
    <property type="entry name" value="DNA_pol3_beta"/>
    <property type="match status" value="1"/>
</dbReference>
<name>A0A644UZT0_9ZZZZ</name>
<accession>A0A644UZT0</accession>
<evidence type="ECO:0000259" key="9">
    <source>
        <dbReference type="Pfam" id="PF00712"/>
    </source>
</evidence>
<dbReference type="SMART" id="SM00480">
    <property type="entry name" value="POL3Bc"/>
    <property type="match status" value="1"/>
</dbReference>
<dbReference type="InterPro" id="IPR046938">
    <property type="entry name" value="DNA_clamp_sf"/>
</dbReference>
<evidence type="ECO:0000259" key="10">
    <source>
        <dbReference type="Pfam" id="PF02767"/>
    </source>
</evidence>
<dbReference type="PIRSF" id="PIRSF000804">
    <property type="entry name" value="DNA_pol_III_b"/>
    <property type="match status" value="1"/>
</dbReference>
<evidence type="ECO:0000259" key="11">
    <source>
        <dbReference type="Pfam" id="PF02768"/>
    </source>
</evidence>
<dbReference type="Gene3D" id="3.70.10.10">
    <property type="match status" value="1"/>
</dbReference>
<dbReference type="InterPro" id="IPR001001">
    <property type="entry name" value="DNA_polIII_beta"/>
</dbReference>
<feature type="domain" description="DNA polymerase III beta sliding clamp central" evidence="10">
    <location>
        <begin position="132"/>
        <end position="249"/>
    </location>
</feature>
<keyword evidence="5" id="KW-0548">Nucleotidyltransferase</keyword>
<dbReference type="InterPro" id="IPR022634">
    <property type="entry name" value="DNA_polIII_beta_N"/>
</dbReference>
<sequence length="378" mass="42276">MKFKASSTILLSHLQAISRVINSKNSLQILDNFLFSLEGQQLTMTASDTETTLITSMEVEDVEGAGKVAVSSRLLLDTLREFSDQPLNFQINDSNLAMVITSANGTYNFIGQNGDEYPRLPELQADAKMMTLPVNTLSAGISKTLFCTADDELRPVMNGIYFDILKDSLTLVATDAHKLVRYKTSYTSVNLSEEDKASFILPKKPANMLKNILPKESGEVEVKFDNKNAYFKLSNYTMICRQVEGRYPNYNGVIPKENPYKIIVDRVSLLNALKRVSVFSNQASNLIKLQISENQIFISAQDIDFSISAEETINCQYADDQIKIGFKSAFLIEILNNINSSDVIVELTDPSRAGIILPFENEDNEDILMLLMPMLLND</sequence>
<dbReference type="GO" id="GO:0008408">
    <property type="term" value="F:3'-5' exonuclease activity"/>
    <property type="evidence" value="ECO:0007669"/>
    <property type="project" value="InterPro"/>
</dbReference>
<dbReference type="NCBIfam" id="TIGR00663">
    <property type="entry name" value="dnan"/>
    <property type="match status" value="1"/>
</dbReference>
<dbReference type="AlphaFoldDB" id="A0A644UZT0"/>
<evidence type="ECO:0000313" key="12">
    <source>
        <dbReference type="EMBL" id="MPL84255.1"/>
    </source>
</evidence>
<evidence type="ECO:0000256" key="3">
    <source>
        <dbReference type="ARBA" id="ARBA00022490"/>
    </source>
</evidence>
<evidence type="ECO:0000256" key="7">
    <source>
        <dbReference type="ARBA" id="ARBA00022932"/>
    </source>
</evidence>
<dbReference type="InterPro" id="IPR022637">
    <property type="entry name" value="DNA_polIII_beta_cen"/>
</dbReference>
<protein>
    <submittedName>
        <fullName evidence="12">Beta sliding clamp</fullName>
    </submittedName>
</protein>
<keyword evidence="7" id="KW-0239">DNA-directed DNA polymerase</keyword>
<dbReference type="GO" id="GO:0006271">
    <property type="term" value="P:DNA strand elongation involved in DNA replication"/>
    <property type="evidence" value="ECO:0007669"/>
    <property type="project" value="TreeGrafter"/>
</dbReference>
<keyword evidence="6" id="KW-0235">DNA replication</keyword>
<dbReference type="Pfam" id="PF02768">
    <property type="entry name" value="DNA_pol3_beta_3"/>
    <property type="match status" value="1"/>
</dbReference>
<dbReference type="SUPFAM" id="SSF55979">
    <property type="entry name" value="DNA clamp"/>
    <property type="match status" value="3"/>
</dbReference>
<dbReference type="EMBL" id="VSSQ01000187">
    <property type="protein sequence ID" value="MPL84255.1"/>
    <property type="molecule type" value="Genomic_DNA"/>
</dbReference>
<keyword evidence="4" id="KW-0808">Transferase</keyword>
<dbReference type="Gene3D" id="3.10.150.10">
    <property type="entry name" value="DNA Polymerase III, subunit A, domain 2"/>
    <property type="match status" value="1"/>
</dbReference>
<dbReference type="GO" id="GO:0003887">
    <property type="term" value="F:DNA-directed DNA polymerase activity"/>
    <property type="evidence" value="ECO:0007669"/>
    <property type="project" value="UniProtKB-KW"/>
</dbReference>
<dbReference type="GO" id="GO:0009360">
    <property type="term" value="C:DNA polymerase III complex"/>
    <property type="evidence" value="ECO:0007669"/>
    <property type="project" value="InterPro"/>
</dbReference>
<feature type="domain" description="DNA polymerase III beta sliding clamp C-terminal" evidence="11">
    <location>
        <begin position="253"/>
        <end position="369"/>
    </location>
</feature>
<dbReference type="GO" id="GO:0005737">
    <property type="term" value="C:cytoplasm"/>
    <property type="evidence" value="ECO:0007669"/>
    <property type="project" value="UniProtKB-SubCell"/>
</dbReference>
<evidence type="ECO:0000256" key="4">
    <source>
        <dbReference type="ARBA" id="ARBA00022679"/>
    </source>
</evidence>
<evidence type="ECO:0000256" key="1">
    <source>
        <dbReference type="ARBA" id="ARBA00004496"/>
    </source>
</evidence>
<keyword evidence="8" id="KW-0238">DNA-binding</keyword>
<comment type="caution">
    <text evidence="12">The sequence shown here is derived from an EMBL/GenBank/DDBJ whole genome shotgun (WGS) entry which is preliminary data.</text>
</comment>
<keyword evidence="3" id="KW-0963">Cytoplasm</keyword>
<reference evidence="12" key="1">
    <citation type="submission" date="2019-08" db="EMBL/GenBank/DDBJ databases">
        <authorList>
            <person name="Kucharzyk K."/>
            <person name="Murdoch R.W."/>
            <person name="Higgins S."/>
            <person name="Loffler F."/>
        </authorList>
    </citation>
    <scope>NUCLEOTIDE SEQUENCE</scope>
</reference>
<dbReference type="CDD" id="cd00140">
    <property type="entry name" value="beta_clamp"/>
    <property type="match status" value="1"/>
</dbReference>
<organism evidence="12">
    <name type="scientific">bioreactor metagenome</name>
    <dbReference type="NCBI Taxonomy" id="1076179"/>
    <lineage>
        <taxon>unclassified sequences</taxon>
        <taxon>metagenomes</taxon>
        <taxon>ecological metagenomes</taxon>
    </lineage>
</organism>
<dbReference type="InterPro" id="IPR022635">
    <property type="entry name" value="DNA_polIII_beta_C"/>
</dbReference>
<dbReference type="PANTHER" id="PTHR30478:SF0">
    <property type="entry name" value="BETA SLIDING CLAMP"/>
    <property type="match status" value="1"/>
</dbReference>